<dbReference type="RefSeq" id="WP_140996135.1">
    <property type="nucleotide sequence ID" value="NZ_VDCZ01000001.1"/>
</dbReference>
<accession>A0A6I4IE68</accession>
<organism evidence="2 3">
    <name type="scientific">Flavobacterium profundi</name>
    <dbReference type="NCBI Taxonomy" id="1774945"/>
    <lineage>
        <taxon>Bacteria</taxon>
        <taxon>Pseudomonadati</taxon>
        <taxon>Bacteroidota</taxon>
        <taxon>Flavobacteriia</taxon>
        <taxon>Flavobacteriales</taxon>
        <taxon>Flavobacteriaceae</taxon>
        <taxon>Flavobacterium</taxon>
    </lineage>
</organism>
<evidence type="ECO:0000256" key="1">
    <source>
        <dbReference type="SAM" id="Phobius"/>
    </source>
</evidence>
<feature type="transmembrane region" description="Helical" evidence="1">
    <location>
        <begin position="291"/>
        <end position="310"/>
    </location>
</feature>
<comment type="caution">
    <text evidence="2">The sequence shown here is derived from an EMBL/GenBank/DDBJ whole genome shotgun (WGS) entry which is preliminary data.</text>
</comment>
<keyword evidence="1" id="KW-0812">Transmembrane</keyword>
<sequence>MIIYFIILFLVLIVFSILSKKGENNNLSFYLSGFILVIFPAFRSSNVGTDTNNYVGSFQNLKYLQLPIDKTNSSLEIGYLMLEKAAYFISNQYWVLLFLIALLSVGLSLFAIRKMSLNARISIFIYITLGFYLFLFNGARQSIAASFFGISFYFLVKRNLKYYLFWILVGAFFHKTILIMIPFYFILKNEFSIKKLFYYSILSFVALTFLSRFLLLFDEATIDRYSVYEDRGAQGGLLLSLFFIVMTFVLIRFRKYIKTENLAYFNIYLNTCVFSSIIYMVVSLTGSDVNFLRMSLYFSFGYILIWPFILNDVPMFNRLLPRVAFIGIHLVFFGIYLSKMSNLVPYEFNPNLFP</sequence>
<feature type="transmembrane region" description="Helical" evidence="1">
    <location>
        <begin position="124"/>
        <end position="156"/>
    </location>
</feature>
<dbReference type="Proteomes" id="UP000431264">
    <property type="component" value="Unassembled WGS sequence"/>
</dbReference>
<feature type="transmembrane region" description="Helical" evidence="1">
    <location>
        <begin position="319"/>
        <end position="337"/>
    </location>
</feature>
<dbReference type="Pfam" id="PF14897">
    <property type="entry name" value="EpsG"/>
    <property type="match status" value="1"/>
</dbReference>
<feature type="transmembrane region" description="Helical" evidence="1">
    <location>
        <begin position="196"/>
        <end position="215"/>
    </location>
</feature>
<name>A0A6I4IE68_9FLAO</name>
<dbReference type="OrthoDB" id="6154241at2"/>
<gene>
    <name evidence="2" type="ORF">GOQ30_00915</name>
</gene>
<keyword evidence="1" id="KW-0472">Membrane</keyword>
<feature type="transmembrane region" description="Helical" evidence="1">
    <location>
        <begin position="162"/>
        <end position="187"/>
    </location>
</feature>
<protein>
    <recommendedName>
        <fullName evidence="4">EpsG family protein</fullName>
    </recommendedName>
</protein>
<dbReference type="AlphaFoldDB" id="A0A6I4IE68"/>
<keyword evidence="1" id="KW-1133">Transmembrane helix</keyword>
<reference evidence="3" key="1">
    <citation type="submission" date="2019-05" db="EMBL/GenBank/DDBJ databases">
        <title>Flavobacterium profundi sp. nov., isolated from a deep-sea seamount.</title>
        <authorList>
            <person name="Zhang D.-C."/>
        </authorList>
    </citation>
    <scope>NUCLEOTIDE SEQUENCE [LARGE SCALE GENOMIC DNA]</scope>
    <source>
        <strain evidence="3">TP390</strain>
    </source>
</reference>
<feature type="transmembrane region" description="Helical" evidence="1">
    <location>
        <begin position="93"/>
        <end position="112"/>
    </location>
</feature>
<dbReference type="InterPro" id="IPR049458">
    <property type="entry name" value="EpsG-like"/>
</dbReference>
<feature type="transmembrane region" description="Helical" evidence="1">
    <location>
        <begin position="235"/>
        <end position="253"/>
    </location>
</feature>
<evidence type="ECO:0000313" key="2">
    <source>
        <dbReference type="EMBL" id="MVO07720.1"/>
    </source>
</evidence>
<proteinExistence type="predicted"/>
<evidence type="ECO:0000313" key="3">
    <source>
        <dbReference type="Proteomes" id="UP000431264"/>
    </source>
</evidence>
<evidence type="ECO:0008006" key="4">
    <source>
        <dbReference type="Google" id="ProtNLM"/>
    </source>
</evidence>
<dbReference type="EMBL" id="WQLW01000001">
    <property type="protein sequence ID" value="MVO07720.1"/>
    <property type="molecule type" value="Genomic_DNA"/>
</dbReference>
<feature type="transmembrane region" description="Helical" evidence="1">
    <location>
        <begin position="265"/>
        <end position="285"/>
    </location>
</feature>
<keyword evidence="3" id="KW-1185">Reference proteome</keyword>